<evidence type="ECO:0000256" key="4">
    <source>
        <dbReference type="HAMAP-Rule" id="MF_01930"/>
    </source>
</evidence>
<dbReference type="CDD" id="cd08645">
    <property type="entry name" value="FMT_core_GART"/>
    <property type="match status" value="1"/>
</dbReference>
<protein>
    <recommendedName>
        <fullName evidence="4">Phosphoribosylglycinamide formyltransferase</fullName>
        <ecNumber evidence="4">2.1.2.2</ecNumber>
    </recommendedName>
    <alternativeName>
        <fullName evidence="4">5'-phosphoribosylglycinamide transformylase</fullName>
    </alternativeName>
    <alternativeName>
        <fullName evidence="4">GAR transformylase</fullName>
        <shortName evidence="4">GART</shortName>
    </alternativeName>
</protein>
<dbReference type="Gene3D" id="3.40.50.170">
    <property type="entry name" value="Formyl transferase, N-terminal domain"/>
    <property type="match status" value="1"/>
</dbReference>
<feature type="active site" description="Proton donor" evidence="4">
    <location>
        <position position="111"/>
    </location>
</feature>
<accession>K4LSM8</accession>
<comment type="similarity">
    <text evidence="4">Belongs to the GART family.</text>
</comment>
<dbReference type="AlphaFoldDB" id="K4LSM8"/>
<gene>
    <name evidence="4 6" type="primary">purN</name>
    <name evidence="6" type="ordered locus">Tph_c08490</name>
</gene>
<dbReference type="PANTHER" id="PTHR43369:SF2">
    <property type="entry name" value="PHOSPHORIBOSYLGLYCINAMIDE FORMYLTRANSFERASE"/>
    <property type="match status" value="1"/>
</dbReference>
<dbReference type="EC" id="2.1.2.2" evidence="4"/>
<keyword evidence="2 4" id="KW-0808">Transferase</keyword>
<dbReference type="Proteomes" id="UP000000467">
    <property type="component" value="Chromosome"/>
</dbReference>
<evidence type="ECO:0000256" key="1">
    <source>
        <dbReference type="ARBA" id="ARBA00005054"/>
    </source>
</evidence>
<evidence type="ECO:0000256" key="2">
    <source>
        <dbReference type="ARBA" id="ARBA00022679"/>
    </source>
</evidence>
<dbReference type="OrthoDB" id="9806170at2"/>
<dbReference type="SUPFAM" id="SSF53328">
    <property type="entry name" value="Formyltransferase"/>
    <property type="match status" value="1"/>
</dbReference>
<evidence type="ECO:0000259" key="5">
    <source>
        <dbReference type="Pfam" id="PF00551"/>
    </source>
</evidence>
<comment type="caution">
    <text evidence="4">Lacks conserved residue(s) required for the propagation of feature annotation.</text>
</comment>
<feature type="site" description="Raises pKa of active site His" evidence="4">
    <location>
        <position position="147"/>
    </location>
</feature>
<feature type="binding site" evidence="4">
    <location>
        <begin position="14"/>
        <end position="16"/>
    </location>
    <ligand>
        <name>N(1)-(5-phospho-beta-D-ribosyl)glycinamide</name>
        <dbReference type="ChEBI" id="CHEBI:143788"/>
    </ligand>
</feature>
<reference evidence="6 7" key="1">
    <citation type="journal article" date="2012" name="BMC Genomics">
        <title>Genome-guided analysis of physiological and morphological traits of the fermentative acetate oxidizer Thermacetogenium phaeum.</title>
        <authorList>
            <person name="Oehler D."/>
            <person name="Poehlein A."/>
            <person name="Leimbach A."/>
            <person name="Muller N."/>
            <person name="Daniel R."/>
            <person name="Gottschalk G."/>
            <person name="Schink B."/>
        </authorList>
    </citation>
    <scope>NUCLEOTIDE SEQUENCE [LARGE SCALE GENOMIC DNA]</scope>
    <source>
        <strain evidence="7">ATCC BAA-254 / DSM 26808 / PB</strain>
    </source>
</reference>
<comment type="pathway">
    <text evidence="1 4">Purine metabolism; IMP biosynthesis via de novo pathway; N(2)-formyl-N(1)-(5-phospho-D-ribosyl)glycinamide from N(1)-(5-phospho-D-ribosyl)glycinamide (10-formyl THF route): step 1/1.</text>
</comment>
<comment type="function">
    <text evidence="4">Catalyzes the transfer of a formyl group from 10-formyltetrahydrofolate to 5-phospho-ribosyl-glycinamide (GAR), producing 5-phospho-ribosyl-N-formylglycinamide (FGAR) and tetrahydrofolate.</text>
</comment>
<dbReference type="GO" id="GO:0004644">
    <property type="term" value="F:phosphoribosylglycinamide formyltransferase activity"/>
    <property type="evidence" value="ECO:0007669"/>
    <property type="project" value="UniProtKB-UniRule"/>
</dbReference>
<dbReference type="Pfam" id="PF00551">
    <property type="entry name" value="Formyl_trans_N"/>
    <property type="match status" value="1"/>
</dbReference>
<name>K4LSM8_THEPS</name>
<dbReference type="STRING" id="1089553.Tph_c08490"/>
<proteinExistence type="inferred from homology"/>
<evidence type="ECO:0000313" key="7">
    <source>
        <dbReference type="Proteomes" id="UP000000467"/>
    </source>
</evidence>
<dbReference type="GO" id="GO:0006189">
    <property type="term" value="P:'de novo' IMP biosynthetic process"/>
    <property type="evidence" value="ECO:0007669"/>
    <property type="project" value="UniProtKB-UniRule"/>
</dbReference>
<evidence type="ECO:0000256" key="3">
    <source>
        <dbReference type="ARBA" id="ARBA00022755"/>
    </source>
</evidence>
<dbReference type="PIRSF" id="PIRSF036480">
    <property type="entry name" value="FormyFH4_hydr"/>
    <property type="match status" value="1"/>
</dbReference>
<evidence type="ECO:0000313" key="6">
    <source>
        <dbReference type="EMBL" id="AFV11079.1"/>
    </source>
</evidence>
<dbReference type="FunFam" id="3.40.50.170:FF:000007">
    <property type="entry name" value="Phosphoribosylglycinamide formyltransferase"/>
    <property type="match status" value="1"/>
</dbReference>
<dbReference type="InterPro" id="IPR004607">
    <property type="entry name" value="GART"/>
</dbReference>
<sequence length="239" mass="26836">MDRLRLAVLVSGRGTNLKAIIDAVEVGALQAQVVGVFSDRPDPYAFEHARERNIPTVFVDPKKYPSREEYDTALARQVMELKPGCIALAGFMRVLTPVFLNAFPGRVLNIHPSLLPSFPGLEAQRQALEYGVRYSGCTVHFVDPGVDTGPIIIQSVVPVYQDDTPETLADRILAKEHLTYPAALQLFAEGRLRLEGRRVIIDWENRAPQQPRDCVLEWLKNKDIIKEVTPNERSNSQHN</sequence>
<dbReference type="NCBIfam" id="TIGR00639">
    <property type="entry name" value="PurN"/>
    <property type="match status" value="1"/>
</dbReference>
<dbReference type="RefSeq" id="WP_015049960.1">
    <property type="nucleotide sequence ID" value="NC_018870.1"/>
</dbReference>
<feature type="binding site" evidence="4">
    <location>
        <position position="109"/>
    </location>
    <ligand>
        <name>(6R)-10-formyltetrahydrofolate</name>
        <dbReference type="ChEBI" id="CHEBI:195366"/>
    </ligand>
</feature>
<feature type="domain" description="Formyl transferase N-terminal" evidence="5">
    <location>
        <begin position="5"/>
        <end position="184"/>
    </location>
</feature>
<keyword evidence="3 4" id="KW-0658">Purine biosynthesis</keyword>
<keyword evidence="7" id="KW-1185">Reference proteome</keyword>
<comment type="catalytic activity">
    <reaction evidence="4">
        <text>N(1)-(5-phospho-beta-D-ribosyl)glycinamide + (6R)-10-formyltetrahydrofolate = N(2)-formyl-N(1)-(5-phospho-beta-D-ribosyl)glycinamide + (6S)-5,6,7,8-tetrahydrofolate + H(+)</text>
        <dbReference type="Rhea" id="RHEA:15053"/>
        <dbReference type="ChEBI" id="CHEBI:15378"/>
        <dbReference type="ChEBI" id="CHEBI:57453"/>
        <dbReference type="ChEBI" id="CHEBI:143788"/>
        <dbReference type="ChEBI" id="CHEBI:147286"/>
        <dbReference type="ChEBI" id="CHEBI:195366"/>
        <dbReference type="EC" id="2.1.2.2"/>
    </reaction>
</comment>
<dbReference type="EMBL" id="CP003732">
    <property type="protein sequence ID" value="AFV11079.1"/>
    <property type="molecule type" value="Genomic_DNA"/>
</dbReference>
<dbReference type="HAMAP" id="MF_01930">
    <property type="entry name" value="PurN"/>
    <property type="match status" value="1"/>
</dbReference>
<dbReference type="eggNOG" id="COG0299">
    <property type="taxonomic scope" value="Bacteria"/>
</dbReference>
<feature type="binding site" evidence="4">
    <location>
        <position position="67"/>
    </location>
    <ligand>
        <name>(6R)-10-formyltetrahydrofolate</name>
        <dbReference type="ChEBI" id="CHEBI:195366"/>
    </ligand>
</feature>
<dbReference type="KEGG" id="tpz:Tph_c08490"/>
<organism evidence="6 7">
    <name type="scientific">Thermacetogenium phaeum (strain ATCC BAA-254 / DSM 26808 / PB)</name>
    <dbReference type="NCBI Taxonomy" id="1089553"/>
    <lineage>
        <taxon>Bacteria</taxon>
        <taxon>Bacillati</taxon>
        <taxon>Bacillota</taxon>
        <taxon>Clostridia</taxon>
        <taxon>Thermoanaerobacterales</taxon>
        <taxon>Thermoanaerobacteraceae</taxon>
        <taxon>Thermacetogenium</taxon>
    </lineage>
</organism>
<dbReference type="InterPro" id="IPR036477">
    <property type="entry name" value="Formyl_transf_N_sf"/>
</dbReference>
<dbReference type="InterPro" id="IPR002376">
    <property type="entry name" value="Formyl_transf_N"/>
</dbReference>
<dbReference type="PANTHER" id="PTHR43369">
    <property type="entry name" value="PHOSPHORIBOSYLGLYCINAMIDE FORMYLTRANSFERASE"/>
    <property type="match status" value="1"/>
</dbReference>
<dbReference type="GO" id="GO:0005829">
    <property type="term" value="C:cytosol"/>
    <property type="evidence" value="ECO:0007669"/>
    <property type="project" value="TreeGrafter"/>
</dbReference>
<dbReference type="UniPathway" id="UPA00074">
    <property type="reaction ID" value="UER00126"/>
</dbReference>
<dbReference type="HOGENOM" id="CLU_038395_1_0_9"/>